<name>A0ABD3SGB3_9STRA</name>
<dbReference type="Proteomes" id="UP001530377">
    <property type="component" value="Unassembled WGS sequence"/>
</dbReference>
<organism evidence="1 2">
    <name type="scientific">Cyclostephanos tholiformis</name>
    <dbReference type="NCBI Taxonomy" id="382380"/>
    <lineage>
        <taxon>Eukaryota</taxon>
        <taxon>Sar</taxon>
        <taxon>Stramenopiles</taxon>
        <taxon>Ochrophyta</taxon>
        <taxon>Bacillariophyta</taxon>
        <taxon>Coscinodiscophyceae</taxon>
        <taxon>Thalassiosirophycidae</taxon>
        <taxon>Stephanodiscales</taxon>
        <taxon>Stephanodiscaceae</taxon>
        <taxon>Cyclostephanos</taxon>
    </lineage>
</organism>
<evidence type="ECO:0000313" key="1">
    <source>
        <dbReference type="EMBL" id="KAL3823594.1"/>
    </source>
</evidence>
<dbReference type="AlphaFoldDB" id="A0ABD3SGB3"/>
<accession>A0ABD3SGB3</accession>
<reference evidence="1 2" key="1">
    <citation type="submission" date="2024-10" db="EMBL/GenBank/DDBJ databases">
        <title>Updated reference genomes for cyclostephanoid diatoms.</title>
        <authorList>
            <person name="Roberts W.R."/>
            <person name="Alverson A.J."/>
        </authorList>
    </citation>
    <scope>NUCLEOTIDE SEQUENCE [LARGE SCALE GENOMIC DNA]</scope>
    <source>
        <strain evidence="1 2">AJA228-03</strain>
    </source>
</reference>
<gene>
    <name evidence="1" type="ORF">ACHAXA_005575</name>
</gene>
<proteinExistence type="predicted"/>
<sequence length="200" mass="21572">MPSTPSMLNKRSLIGAILWIHCAVRRECVSAFLAPRHRPRVAINPTTIQFTTRRHPTPAAATRDDGDCNLDDPSAGVACRGRREWSRSMLSSLIASSIGFSVAAGSDPDPAYASTDGGHAIIWKTGRAPIVPGQKPKDKDDVRGTRKDPNFLRSVADCKGKCENTPGPDGLARSSTECLSACQDICCTTYEQCTFAIVPR</sequence>
<protein>
    <submittedName>
        <fullName evidence="1">Uncharacterized protein</fullName>
    </submittedName>
</protein>
<keyword evidence="2" id="KW-1185">Reference proteome</keyword>
<dbReference type="EMBL" id="JALLPB020000033">
    <property type="protein sequence ID" value="KAL3823594.1"/>
    <property type="molecule type" value="Genomic_DNA"/>
</dbReference>
<evidence type="ECO:0000313" key="2">
    <source>
        <dbReference type="Proteomes" id="UP001530377"/>
    </source>
</evidence>
<comment type="caution">
    <text evidence="1">The sequence shown here is derived from an EMBL/GenBank/DDBJ whole genome shotgun (WGS) entry which is preliminary data.</text>
</comment>